<dbReference type="RefSeq" id="WP_345593418.1">
    <property type="nucleotide sequence ID" value="NZ_BAABJG010000045.1"/>
</dbReference>
<dbReference type="InterPro" id="IPR012310">
    <property type="entry name" value="DNA_ligase_ATP-dep_cent"/>
</dbReference>
<dbReference type="InterPro" id="IPR029710">
    <property type="entry name" value="LIG4"/>
</dbReference>
<sequence length="313" mass="36106">MRLEPIIPFEPITTDKLPTGDEWIAQVKWDGVRMLAYYDGAETKLVNRRLHERTMQYPELLDLKAYCSAESVILDGEIVALEGMKPSFHQVMKRDGLRSEQKVRMVQPHIPIVYMIFDILFVNGEWVTGQSLHQRQRLLEQYVHPVPQVQLVPSYKEISGLYEVVKQHQLEGIVCKDLNSNYAIRGKDKRWVKKKLFQDTIAVVGGVTYRAGTVNALLLGLYDKEGRLWYIGHAGAGKMTVQDWRDVTEKAEKLRVPSKTFVNNPERSKDAVWMEPVLTVKVHFMEWTHNGTLRQPSIQSFVDVSPKDCKLEE</sequence>
<dbReference type="Proteomes" id="UP001597180">
    <property type="component" value="Unassembled WGS sequence"/>
</dbReference>
<dbReference type="PROSITE" id="PS00697">
    <property type="entry name" value="DNA_LIGASE_A1"/>
    <property type="match status" value="1"/>
</dbReference>
<dbReference type="GO" id="GO:0016874">
    <property type="term" value="F:ligase activity"/>
    <property type="evidence" value="ECO:0007669"/>
    <property type="project" value="UniProtKB-KW"/>
</dbReference>
<dbReference type="Gene3D" id="3.30.470.30">
    <property type="entry name" value="DNA ligase/mRNA capping enzyme"/>
    <property type="match status" value="1"/>
</dbReference>
<dbReference type="Pfam" id="PF01068">
    <property type="entry name" value="DNA_ligase_A_M"/>
    <property type="match status" value="1"/>
</dbReference>
<organism evidence="5 6">
    <name type="scientific">Paenibacillus vulneris</name>
    <dbReference type="NCBI Taxonomy" id="1133364"/>
    <lineage>
        <taxon>Bacteria</taxon>
        <taxon>Bacillati</taxon>
        <taxon>Bacillota</taxon>
        <taxon>Bacilli</taxon>
        <taxon>Bacillales</taxon>
        <taxon>Paenibacillaceae</taxon>
        <taxon>Paenibacillus</taxon>
    </lineage>
</organism>
<dbReference type="InterPro" id="IPR012309">
    <property type="entry name" value="DNA_ligase_ATP-dep_C"/>
</dbReference>
<proteinExistence type="predicted"/>
<dbReference type="PANTHER" id="PTHR45997:SF1">
    <property type="entry name" value="DNA LIGASE 4"/>
    <property type="match status" value="1"/>
</dbReference>
<dbReference type="EMBL" id="JBHTLU010000022">
    <property type="protein sequence ID" value="MFD1222181.1"/>
    <property type="molecule type" value="Genomic_DNA"/>
</dbReference>
<gene>
    <name evidence="5" type="ORF">ACFQ4B_18840</name>
</gene>
<keyword evidence="2 5" id="KW-0436">Ligase</keyword>
<dbReference type="InterPro" id="IPR016059">
    <property type="entry name" value="DNA_ligase_ATP-dep_CS"/>
</dbReference>
<dbReference type="CDD" id="cd07971">
    <property type="entry name" value="OBF_DNA_ligase_LigD"/>
    <property type="match status" value="1"/>
</dbReference>
<name>A0ABW3UQW2_9BACL</name>
<comment type="catalytic activity">
    <reaction evidence="3">
        <text>ATP + (deoxyribonucleotide)n-3'-hydroxyl + 5'-phospho-(deoxyribonucleotide)m = (deoxyribonucleotide)n+m + AMP + diphosphate.</text>
        <dbReference type="EC" id="6.5.1.1"/>
    </reaction>
</comment>
<evidence type="ECO:0000313" key="5">
    <source>
        <dbReference type="EMBL" id="MFD1222181.1"/>
    </source>
</evidence>
<dbReference type="SUPFAM" id="SSF56091">
    <property type="entry name" value="DNA ligase/mRNA capping enzyme, catalytic domain"/>
    <property type="match status" value="1"/>
</dbReference>
<evidence type="ECO:0000256" key="3">
    <source>
        <dbReference type="ARBA" id="ARBA00034003"/>
    </source>
</evidence>
<evidence type="ECO:0000259" key="4">
    <source>
        <dbReference type="PROSITE" id="PS50160"/>
    </source>
</evidence>
<protein>
    <recommendedName>
        <fullName evidence="1">DNA ligase (ATP)</fullName>
        <ecNumber evidence="1">6.5.1.1</ecNumber>
    </recommendedName>
</protein>
<dbReference type="InterPro" id="IPR012340">
    <property type="entry name" value="NA-bd_OB-fold"/>
</dbReference>
<dbReference type="PANTHER" id="PTHR45997">
    <property type="entry name" value="DNA LIGASE 4"/>
    <property type="match status" value="1"/>
</dbReference>
<keyword evidence="6" id="KW-1185">Reference proteome</keyword>
<dbReference type="CDD" id="cd07906">
    <property type="entry name" value="Adenylation_DNA_ligase_LigD_LigC"/>
    <property type="match status" value="1"/>
</dbReference>
<reference evidence="6" key="1">
    <citation type="journal article" date="2019" name="Int. J. Syst. Evol. Microbiol.">
        <title>The Global Catalogue of Microorganisms (GCM) 10K type strain sequencing project: providing services to taxonomists for standard genome sequencing and annotation.</title>
        <authorList>
            <consortium name="The Broad Institute Genomics Platform"/>
            <consortium name="The Broad Institute Genome Sequencing Center for Infectious Disease"/>
            <person name="Wu L."/>
            <person name="Ma J."/>
        </authorList>
    </citation>
    <scope>NUCLEOTIDE SEQUENCE [LARGE SCALE GENOMIC DNA]</scope>
    <source>
        <strain evidence="6">CCUG 53270</strain>
    </source>
</reference>
<comment type="caution">
    <text evidence="5">The sequence shown here is derived from an EMBL/GenBank/DDBJ whole genome shotgun (WGS) entry which is preliminary data.</text>
</comment>
<evidence type="ECO:0000256" key="2">
    <source>
        <dbReference type="ARBA" id="ARBA00022598"/>
    </source>
</evidence>
<dbReference type="SUPFAM" id="SSF50249">
    <property type="entry name" value="Nucleic acid-binding proteins"/>
    <property type="match status" value="1"/>
</dbReference>
<dbReference type="EC" id="6.5.1.1" evidence="1"/>
<evidence type="ECO:0000256" key="1">
    <source>
        <dbReference type="ARBA" id="ARBA00012727"/>
    </source>
</evidence>
<evidence type="ECO:0000313" key="6">
    <source>
        <dbReference type="Proteomes" id="UP001597180"/>
    </source>
</evidence>
<dbReference type="Pfam" id="PF04679">
    <property type="entry name" value="DNA_ligase_A_C"/>
    <property type="match status" value="1"/>
</dbReference>
<feature type="domain" description="ATP-dependent DNA ligase family profile" evidence="4">
    <location>
        <begin position="105"/>
        <end position="227"/>
    </location>
</feature>
<accession>A0ABW3UQW2</accession>
<dbReference type="PROSITE" id="PS50160">
    <property type="entry name" value="DNA_LIGASE_A3"/>
    <property type="match status" value="1"/>
</dbReference>
<dbReference type="Gene3D" id="2.40.50.140">
    <property type="entry name" value="Nucleic acid-binding proteins"/>
    <property type="match status" value="1"/>
</dbReference>